<comment type="caution">
    <text evidence="2">The sequence shown here is derived from an EMBL/GenBank/DDBJ whole genome shotgun (WGS) entry which is preliminary data.</text>
</comment>
<feature type="region of interest" description="Disordered" evidence="1">
    <location>
        <begin position="1"/>
        <end position="22"/>
    </location>
</feature>
<accession>A0A3M2JAN6</accession>
<dbReference type="EMBL" id="RFFI01000057">
    <property type="protein sequence ID" value="RMI09201.1"/>
    <property type="molecule type" value="Genomic_DNA"/>
</dbReference>
<organism evidence="2 3">
    <name type="scientific">Cellulomonas triticagri</name>
    <dbReference type="NCBI Taxonomy" id="2483352"/>
    <lineage>
        <taxon>Bacteria</taxon>
        <taxon>Bacillati</taxon>
        <taxon>Actinomycetota</taxon>
        <taxon>Actinomycetes</taxon>
        <taxon>Micrococcales</taxon>
        <taxon>Cellulomonadaceae</taxon>
        <taxon>Cellulomonas</taxon>
    </lineage>
</organism>
<dbReference type="AlphaFoldDB" id="A0A3M2JAN6"/>
<keyword evidence="3" id="KW-1185">Reference proteome</keyword>
<evidence type="ECO:0000256" key="1">
    <source>
        <dbReference type="SAM" id="MobiDB-lite"/>
    </source>
</evidence>
<evidence type="ECO:0000313" key="2">
    <source>
        <dbReference type="EMBL" id="RMI09201.1"/>
    </source>
</evidence>
<dbReference type="Proteomes" id="UP000269289">
    <property type="component" value="Unassembled WGS sequence"/>
</dbReference>
<protein>
    <submittedName>
        <fullName evidence="2">Uncharacterized protein</fullName>
    </submittedName>
</protein>
<gene>
    <name evidence="2" type="ORF">EBM89_11405</name>
</gene>
<name>A0A3M2JAN6_9CELL</name>
<dbReference type="OrthoDB" id="5119895at2"/>
<dbReference type="RefSeq" id="WP_122149547.1">
    <property type="nucleotide sequence ID" value="NZ_RFFI01000057.1"/>
</dbReference>
<proteinExistence type="predicted"/>
<sequence>MKLASGGLPDSSTGADPIRTWTEERAGVSRTVEVFGDGSRAWVDVEQPVVIEPAGQSRKGESIGGCRAASGVGAWWYYDCRVSRKDTISEAGFVVDYKTTNLRGGLAEVRDPRGGFCKVYAGTCSAKAPSVVRGKQNGASPARAKMSYSGRLSANAMSVNGEIWLDVHRMTRTVHSTP</sequence>
<reference evidence="2 3" key="1">
    <citation type="submission" date="2018-10" db="EMBL/GenBank/DDBJ databases">
        <title>Isolation, diversity and antifungal activity of actinobacteria from wheat.</title>
        <authorList>
            <person name="Han C."/>
        </authorList>
    </citation>
    <scope>NUCLEOTIDE SEQUENCE [LARGE SCALE GENOMIC DNA]</scope>
    <source>
        <strain evidence="2 3">NEAU-YY56</strain>
    </source>
</reference>
<evidence type="ECO:0000313" key="3">
    <source>
        <dbReference type="Proteomes" id="UP000269289"/>
    </source>
</evidence>